<organism evidence="2 3">
    <name type="scientific">Solirubrobacter ginsenosidimutans</name>
    <dbReference type="NCBI Taxonomy" id="490573"/>
    <lineage>
        <taxon>Bacteria</taxon>
        <taxon>Bacillati</taxon>
        <taxon>Actinomycetota</taxon>
        <taxon>Thermoleophilia</taxon>
        <taxon>Solirubrobacterales</taxon>
        <taxon>Solirubrobacteraceae</taxon>
        <taxon>Solirubrobacter</taxon>
    </lineage>
</organism>
<dbReference type="Pfam" id="PF12697">
    <property type="entry name" value="Abhydrolase_6"/>
    <property type="match status" value="1"/>
</dbReference>
<dbReference type="EMBL" id="JAPDOD010000006">
    <property type="protein sequence ID" value="MDA0160637.1"/>
    <property type="molecule type" value="Genomic_DNA"/>
</dbReference>
<reference evidence="2" key="1">
    <citation type="submission" date="2022-10" db="EMBL/GenBank/DDBJ databases">
        <title>The WGS of Solirubrobacter ginsenosidimutans DSM 21036.</title>
        <authorList>
            <person name="Jiang Z."/>
        </authorList>
    </citation>
    <scope>NUCLEOTIDE SEQUENCE</scope>
    <source>
        <strain evidence="2">DSM 21036</strain>
    </source>
</reference>
<dbReference type="RefSeq" id="WP_270039585.1">
    <property type="nucleotide sequence ID" value="NZ_JAPDOD010000006.1"/>
</dbReference>
<protein>
    <submittedName>
        <fullName evidence="2">Alpha/beta hydrolase</fullName>
    </submittedName>
</protein>
<dbReference type="InterPro" id="IPR000073">
    <property type="entry name" value="AB_hydrolase_1"/>
</dbReference>
<dbReference type="AlphaFoldDB" id="A0A9X3S125"/>
<dbReference type="InterPro" id="IPR029058">
    <property type="entry name" value="AB_hydrolase_fold"/>
</dbReference>
<keyword evidence="2" id="KW-0378">Hydrolase</keyword>
<feature type="domain" description="AB hydrolase-1" evidence="1">
    <location>
        <begin position="61"/>
        <end position="274"/>
    </location>
</feature>
<accession>A0A9X3S125</accession>
<dbReference type="PANTHER" id="PTHR37017:SF11">
    <property type="entry name" value="ESTERASE_LIPASE_THIOESTERASE DOMAIN-CONTAINING PROTEIN"/>
    <property type="match status" value="1"/>
</dbReference>
<dbReference type="SUPFAM" id="SSF53474">
    <property type="entry name" value="alpha/beta-Hydrolases"/>
    <property type="match status" value="1"/>
</dbReference>
<evidence type="ECO:0000313" key="2">
    <source>
        <dbReference type="EMBL" id="MDA0160637.1"/>
    </source>
</evidence>
<gene>
    <name evidence="2" type="ORF">OM076_10205</name>
</gene>
<dbReference type="GO" id="GO:0016787">
    <property type="term" value="F:hydrolase activity"/>
    <property type="evidence" value="ECO:0007669"/>
    <property type="project" value="UniProtKB-KW"/>
</dbReference>
<dbReference type="Gene3D" id="3.40.50.1820">
    <property type="entry name" value="alpha/beta hydrolase"/>
    <property type="match status" value="1"/>
</dbReference>
<sequence>MTAADLASELNLRFSPAFRTEYRSSMTIVIAFGTVCSDDDRHRKHWASRRERAMPPKEPNIVLVHGAGVDGSCWSGVIERLQADGFQVRAPQFPMSSLADDVARLRQVLEFQDGPTLVVGHSYGGQIMTALGAEAPNVVGLVYVAAFGLDEGESLGALLSQGPAAPALAHLITDARGFNWIPEDDFVNHFAADVDPTKTRVLYAVQQPLSTSVLGDVMGAPAWKSLPSWYLVAQNDETLAPDAERQFAARMGATTVEIPSSHVPMISHPNEVADLIEKAANAVGAPAVTR</sequence>
<evidence type="ECO:0000259" key="1">
    <source>
        <dbReference type="Pfam" id="PF12697"/>
    </source>
</evidence>
<dbReference type="PANTHER" id="PTHR37017">
    <property type="entry name" value="AB HYDROLASE-1 DOMAIN-CONTAINING PROTEIN-RELATED"/>
    <property type="match status" value="1"/>
</dbReference>
<keyword evidence="3" id="KW-1185">Reference proteome</keyword>
<proteinExistence type="predicted"/>
<evidence type="ECO:0000313" key="3">
    <source>
        <dbReference type="Proteomes" id="UP001149140"/>
    </source>
</evidence>
<comment type="caution">
    <text evidence="2">The sequence shown here is derived from an EMBL/GenBank/DDBJ whole genome shotgun (WGS) entry which is preliminary data.</text>
</comment>
<dbReference type="Proteomes" id="UP001149140">
    <property type="component" value="Unassembled WGS sequence"/>
</dbReference>
<dbReference type="InterPro" id="IPR052897">
    <property type="entry name" value="Sec-Metab_Biosynth_Hydrolase"/>
</dbReference>
<name>A0A9X3S125_9ACTN</name>